<dbReference type="InterPro" id="IPR036249">
    <property type="entry name" value="Thioredoxin-like_sf"/>
</dbReference>
<dbReference type="InterPro" id="IPR010634">
    <property type="entry name" value="DUF1223"/>
</dbReference>
<evidence type="ECO:0000256" key="1">
    <source>
        <dbReference type="SAM" id="SignalP"/>
    </source>
</evidence>
<dbReference type="RefSeq" id="WP_324726006.1">
    <property type="nucleotide sequence ID" value="NZ_CP139781.1"/>
</dbReference>
<protein>
    <submittedName>
        <fullName evidence="2">DUF1223 domain-containing protein</fullName>
    </submittedName>
</protein>
<evidence type="ECO:0000313" key="3">
    <source>
        <dbReference type="Proteomes" id="UP000738431"/>
    </source>
</evidence>
<gene>
    <name evidence="2" type="ORF">K1X11_015500</name>
</gene>
<feature type="signal peptide" evidence="1">
    <location>
        <begin position="1"/>
        <end position="16"/>
    </location>
</feature>
<keyword evidence="1" id="KW-0732">Signal</keyword>
<dbReference type="PANTHER" id="PTHR36057:SF1">
    <property type="entry name" value="LIPOPROTEIN LIPID ATTACHMENT SITE-LIKE PROTEIN, PUTATIVE (DUF1223)-RELATED"/>
    <property type="match status" value="1"/>
</dbReference>
<evidence type="ECO:0000313" key="2">
    <source>
        <dbReference type="EMBL" id="WRQ86220.1"/>
    </source>
</evidence>
<keyword evidence="3" id="KW-1185">Reference proteome</keyword>
<feature type="chain" id="PRO_5045977429" evidence="1">
    <location>
        <begin position="17"/>
        <end position="243"/>
    </location>
</feature>
<dbReference type="Proteomes" id="UP000738431">
    <property type="component" value="Chromosome"/>
</dbReference>
<dbReference type="SUPFAM" id="SSF52833">
    <property type="entry name" value="Thioredoxin-like"/>
    <property type="match status" value="1"/>
</dbReference>
<proteinExistence type="predicted"/>
<organism evidence="2 3">
    <name type="scientific">Actomonas aquatica</name>
    <dbReference type="NCBI Taxonomy" id="2866162"/>
    <lineage>
        <taxon>Bacteria</taxon>
        <taxon>Pseudomonadati</taxon>
        <taxon>Verrucomicrobiota</taxon>
        <taxon>Opitutia</taxon>
        <taxon>Opitutales</taxon>
        <taxon>Opitutaceae</taxon>
        <taxon>Actomonas</taxon>
    </lineage>
</organism>
<dbReference type="PANTHER" id="PTHR36057">
    <property type="match status" value="1"/>
</dbReference>
<reference evidence="2 3" key="1">
    <citation type="submission" date="2021-08" db="EMBL/GenBank/DDBJ databases">
        <authorList>
            <person name="Zhang D."/>
            <person name="Zhang A."/>
            <person name="Wang L."/>
        </authorList>
    </citation>
    <scope>NUCLEOTIDE SEQUENCE [LARGE SCALE GENOMIC DNA]</scope>
    <source>
        <strain evidence="2 3">WL0086</strain>
    </source>
</reference>
<accession>A0ABZ1C7D2</accession>
<dbReference type="Pfam" id="PF06764">
    <property type="entry name" value="DUF1223"/>
    <property type="match status" value="1"/>
</dbReference>
<reference evidence="2 3" key="2">
    <citation type="submission" date="2023-12" db="EMBL/GenBank/DDBJ databases">
        <title>Description of an unclassified Opitutus bacterium of Verrucomicrobiota.</title>
        <authorList>
            <person name="Zhang D.-F."/>
        </authorList>
    </citation>
    <scope>NUCLEOTIDE SEQUENCE [LARGE SCALE GENOMIC DNA]</scope>
    <source>
        <strain evidence="2 3">WL0086</strain>
    </source>
</reference>
<sequence length="243" mass="26347">MFLLLGATLATAAATAAEPSHTWRSGPDPVPLLELFTSEGCSSCPPAEAWLAGLRHDPGLWRDFVPLAWHVTYWDRLGWPDRFANPAYTKRQYSYAAAWGSGRVYTPGVVRGGTEWSWRSGRALGASAAGARGGELIAELRDGALRVAYAPLGEPDAKDLEVHVALLGGAIVSDVRRGENRGRRLQHEFVVLAWTRASLRDGRGEMTLPEVPTDLKAGRRAVAVWVSRPGEPTPLQATGGWLE</sequence>
<dbReference type="EMBL" id="CP139781">
    <property type="protein sequence ID" value="WRQ86220.1"/>
    <property type="molecule type" value="Genomic_DNA"/>
</dbReference>
<name>A0ABZ1C7D2_9BACT</name>